<gene>
    <name evidence="1" type="ORF">DIABBA_LOCUS12047</name>
</gene>
<keyword evidence="2" id="KW-1185">Reference proteome</keyword>
<sequence>MIEEFNAIQRAATHRGLNINEIKTKYMKASKSTGQRNLQSLTIGNYNIESVKSFTYLGSLVTADNNISKEIKRTTHIANKTYNGLIKHLRFNNITRKTKCKIYKSLKKPVLVYGSET</sequence>
<evidence type="ECO:0000313" key="1">
    <source>
        <dbReference type="EMBL" id="CAG9839268.1"/>
    </source>
</evidence>
<organism evidence="1 2">
    <name type="scientific">Diabrotica balteata</name>
    <name type="common">Banded cucumber beetle</name>
    <dbReference type="NCBI Taxonomy" id="107213"/>
    <lineage>
        <taxon>Eukaryota</taxon>
        <taxon>Metazoa</taxon>
        <taxon>Ecdysozoa</taxon>
        <taxon>Arthropoda</taxon>
        <taxon>Hexapoda</taxon>
        <taxon>Insecta</taxon>
        <taxon>Pterygota</taxon>
        <taxon>Neoptera</taxon>
        <taxon>Endopterygota</taxon>
        <taxon>Coleoptera</taxon>
        <taxon>Polyphaga</taxon>
        <taxon>Cucujiformia</taxon>
        <taxon>Chrysomeloidea</taxon>
        <taxon>Chrysomelidae</taxon>
        <taxon>Galerucinae</taxon>
        <taxon>Diabroticina</taxon>
        <taxon>Diabroticites</taxon>
        <taxon>Diabrotica</taxon>
    </lineage>
</organism>
<evidence type="ECO:0008006" key="3">
    <source>
        <dbReference type="Google" id="ProtNLM"/>
    </source>
</evidence>
<dbReference type="OrthoDB" id="6773658at2759"/>
<dbReference type="Proteomes" id="UP001153709">
    <property type="component" value="Chromosome 8"/>
</dbReference>
<accession>A0A9N9T5M6</accession>
<dbReference type="PANTHER" id="PTHR47027:SF24">
    <property type="entry name" value="RIBONUCLEASE H"/>
    <property type="match status" value="1"/>
</dbReference>
<proteinExistence type="predicted"/>
<dbReference type="PANTHER" id="PTHR47027">
    <property type="entry name" value="REVERSE TRANSCRIPTASE DOMAIN-CONTAINING PROTEIN"/>
    <property type="match status" value="1"/>
</dbReference>
<protein>
    <recommendedName>
        <fullName evidence="3">Reverse transcriptase domain-containing protein</fullName>
    </recommendedName>
</protein>
<name>A0A9N9T5M6_DIABA</name>
<dbReference type="EMBL" id="OU898283">
    <property type="protein sequence ID" value="CAG9839268.1"/>
    <property type="molecule type" value="Genomic_DNA"/>
</dbReference>
<dbReference type="AlphaFoldDB" id="A0A9N9T5M6"/>
<reference evidence="1" key="1">
    <citation type="submission" date="2022-01" db="EMBL/GenBank/DDBJ databases">
        <authorList>
            <person name="King R."/>
        </authorList>
    </citation>
    <scope>NUCLEOTIDE SEQUENCE</scope>
</reference>
<evidence type="ECO:0000313" key="2">
    <source>
        <dbReference type="Proteomes" id="UP001153709"/>
    </source>
</evidence>